<proteinExistence type="predicted"/>
<gene>
    <name evidence="1" type="ORF">UFOVP119_43</name>
</gene>
<evidence type="ECO:0000313" key="1">
    <source>
        <dbReference type="EMBL" id="CAB4130419.1"/>
    </source>
</evidence>
<organism evidence="1">
    <name type="scientific">uncultured Caudovirales phage</name>
    <dbReference type="NCBI Taxonomy" id="2100421"/>
    <lineage>
        <taxon>Viruses</taxon>
        <taxon>Duplodnaviria</taxon>
        <taxon>Heunggongvirae</taxon>
        <taxon>Uroviricota</taxon>
        <taxon>Caudoviricetes</taxon>
        <taxon>Peduoviridae</taxon>
        <taxon>Maltschvirus</taxon>
        <taxon>Maltschvirus maltsch</taxon>
    </lineage>
</organism>
<accession>A0A6J5LFK5</accession>
<reference evidence="1" key="1">
    <citation type="submission" date="2020-04" db="EMBL/GenBank/DDBJ databases">
        <authorList>
            <person name="Chiriac C."/>
            <person name="Salcher M."/>
            <person name="Ghai R."/>
            <person name="Kavagutti S V."/>
        </authorList>
    </citation>
    <scope>NUCLEOTIDE SEQUENCE</scope>
</reference>
<name>A0A6J5LFK5_9CAUD</name>
<dbReference type="EMBL" id="LR796238">
    <property type="protein sequence ID" value="CAB4130419.1"/>
    <property type="molecule type" value="Genomic_DNA"/>
</dbReference>
<sequence>MASGAPVVQLQRIMAPQTGFAVPYITLGASTPAEAMIGWAFKDSATCYLDYLVTLKGYSGGGLTLKLGWTALTASNDCKWQAAFRRIVASSSDLDTTAFTYDYNNVVTAAPGTVGMLKYDNITFTNGADMDSLADGESAILRIKRDPADGSDTLENTAILLTLLGYET</sequence>
<protein>
    <submittedName>
        <fullName evidence="1">Uncharacterized protein</fullName>
    </submittedName>
</protein>